<accession>X6LKW1</accession>
<feature type="chain" id="PRO_5013334348" evidence="1">
    <location>
        <begin position="16"/>
        <end position="367"/>
    </location>
</feature>
<organism evidence="2 3">
    <name type="scientific">Reticulomyxa filosa</name>
    <dbReference type="NCBI Taxonomy" id="46433"/>
    <lineage>
        <taxon>Eukaryota</taxon>
        <taxon>Sar</taxon>
        <taxon>Rhizaria</taxon>
        <taxon>Retaria</taxon>
        <taxon>Foraminifera</taxon>
        <taxon>Monothalamids</taxon>
        <taxon>Reticulomyxidae</taxon>
        <taxon>Reticulomyxa</taxon>
    </lineage>
</organism>
<dbReference type="AlphaFoldDB" id="X6LKW1"/>
<gene>
    <name evidence="2" type="ORF">RFI_34830</name>
</gene>
<sequence>VEFFLNLFCMLPTSALFTFKVDSSTLELALISSKKSDALWCDSNQTEQACDQSHNKESKVHGEQSENTTSIIEMCDIIQYPKKKDVSFMLHLDGEYRMKPQVYTNFCNISVEKWGRNEINEWAETLPPVAQKEIKRWLRNENYTFNGEKISEWDSSTWQVKVKSEIARVQIQTSWEEFKKKNPGNNEAKSSHGKDEDTIVNEYDQIHPIQGQSFILSASQYTFEQFCFFFFLSSNFSPLECQKCLLQIRSLIKMEWTQSEEETLSREWINLVNDVHEKNVGELTPSVKHLKSFLGAINARFSQGAQEDAYAAFCTLVGALEKNSSCLEYRTKDQSEEQSEHIAENMFAQICKRSEMASIFDGITLEE</sequence>
<name>X6LKW1_RETFI</name>
<feature type="non-terminal residue" evidence="2">
    <location>
        <position position="1"/>
    </location>
</feature>
<feature type="non-terminal residue" evidence="2">
    <location>
        <position position="367"/>
    </location>
</feature>
<reference evidence="2 3" key="1">
    <citation type="journal article" date="2013" name="Curr. Biol.">
        <title>The Genome of the Foraminiferan Reticulomyxa filosa.</title>
        <authorList>
            <person name="Glockner G."/>
            <person name="Hulsmann N."/>
            <person name="Schleicher M."/>
            <person name="Noegel A.A."/>
            <person name="Eichinger L."/>
            <person name="Gallinger C."/>
            <person name="Pawlowski J."/>
            <person name="Sierra R."/>
            <person name="Euteneuer U."/>
            <person name="Pillet L."/>
            <person name="Moustafa A."/>
            <person name="Platzer M."/>
            <person name="Groth M."/>
            <person name="Szafranski K."/>
            <person name="Schliwa M."/>
        </authorList>
    </citation>
    <scope>NUCLEOTIDE SEQUENCE [LARGE SCALE GENOMIC DNA]</scope>
</reference>
<evidence type="ECO:0000313" key="2">
    <source>
        <dbReference type="EMBL" id="ETO02588.1"/>
    </source>
</evidence>
<comment type="caution">
    <text evidence="2">The sequence shown here is derived from an EMBL/GenBank/DDBJ whole genome shotgun (WGS) entry which is preliminary data.</text>
</comment>
<keyword evidence="3" id="KW-1185">Reference proteome</keyword>
<evidence type="ECO:0000313" key="3">
    <source>
        <dbReference type="Proteomes" id="UP000023152"/>
    </source>
</evidence>
<dbReference type="EMBL" id="ASPP01035416">
    <property type="protein sequence ID" value="ETO02588.1"/>
    <property type="molecule type" value="Genomic_DNA"/>
</dbReference>
<feature type="signal peptide" evidence="1">
    <location>
        <begin position="1"/>
        <end position="15"/>
    </location>
</feature>
<dbReference type="Proteomes" id="UP000023152">
    <property type="component" value="Unassembled WGS sequence"/>
</dbReference>
<keyword evidence="1" id="KW-0732">Signal</keyword>
<protein>
    <submittedName>
        <fullName evidence="2">Uncharacterized protein</fullName>
    </submittedName>
</protein>
<evidence type="ECO:0000256" key="1">
    <source>
        <dbReference type="SAM" id="SignalP"/>
    </source>
</evidence>
<dbReference type="OrthoDB" id="420187at2759"/>
<proteinExistence type="predicted"/>